<dbReference type="AlphaFoldDB" id="A0A1A8XL87"/>
<dbReference type="RefSeq" id="WP_222102091.1">
    <property type="nucleotide sequence ID" value="NZ_FLQY01000062.1"/>
</dbReference>
<reference evidence="1 2" key="1">
    <citation type="submission" date="2016-06" db="EMBL/GenBank/DDBJ databases">
        <authorList>
            <person name="Kjaerup R.B."/>
            <person name="Dalgaard T.S."/>
            <person name="Juul-Madsen H.R."/>
        </authorList>
    </citation>
    <scope>NUCLEOTIDE SEQUENCE [LARGE SCALE GENOMIC DNA]</scope>
    <source>
        <strain evidence="1">2</strain>
    </source>
</reference>
<organism evidence="1 2">
    <name type="scientific">Candidatus Propionivibrio aalborgensis</name>
    <dbReference type="NCBI Taxonomy" id="1860101"/>
    <lineage>
        <taxon>Bacteria</taxon>
        <taxon>Pseudomonadati</taxon>
        <taxon>Pseudomonadota</taxon>
        <taxon>Betaproteobacteria</taxon>
        <taxon>Rhodocyclales</taxon>
        <taxon>Rhodocyclaceae</taxon>
        <taxon>Propionivibrio</taxon>
    </lineage>
</organism>
<accession>A0A1A8XL87</accession>
<dbReference type="EMBL" id="FLQY01000062">
    <property type="protein sequence ID" value="SBT05436.1"/>
    <property type="molecule type" value="Genomic_DNA"/>
</dbReference>
<proteinExistence type="predicted"/>
<gene>
    <name evidence="1" type="ORF">PROAA_1540011</name>
</gene>
<keyword evidence="2" id="KW-1185">Reference proteome</keyword>
<evidence type="ECO:0008006" key="3">
    <source>
        <dbReference type="Google" id="ProtNLM"/>
    </source>
</evidence>
<name>A0A1A8XL87_9RHOO</name>
<evidence type="ECO:0000313" key="1">
    <source>
        <dbReference type="EMBL" id="SBT05436.1"/>
    </source>
</evidence>
<protein>
    <recommendedName>
        <fullName evidence="3">TIR domain-containing protein</fullName>
    </recommendedName>
</protein>
<sequence>MTSCFLSYSESYRPLMETLRRLLEILEFKIDVFDGPDLDRPPLAEFQHRVLAADCVVLLLGPREPRPGQQDIEPAPWPAEEGIYAVAKEKPVALFVHPGTRIPETLRTLQTPARFDFWSADDFVKNVHNIMKHLLDLKRRIDLPAGNQPFVFTKLIARNRIQRDGTLKIDIYHEVVARQQCARFHHHLDTGMDTRADARIRLTTPDAYDIEATLQSGLHHVTLAFEGVTERVIPYFVNVDPPLAPGERLGYRREFTLNNFFPLSLSELAKLAGEEGFPEAYKVDGKAYYGRVWDVLYEMESIQVAIHFPRKVTIRSKRAAAFALPSRTLNALETERCSSNDCLSLDEAADSGERILCLKVRRPLMNHQYVLLYEPND</sequence>
<evidence type="ECO:0000313" key="2">
    <source>
        <dbReference type="Proteomes" id="UP000199600"/>
    </source>
</evidence>
<dbReference type="Proteomes" id="UP000199600">
    <property type="component" value="Unassembled WGS sequence"/>
</dbReference>